<evidence type="ECO:0000259" key="7">
    <source>
        <dbReference type="Pfam" id="PF00535"/>
    </source>
</evidence>
<evidence type="ECO:0000313" key="8">
    <source>
        <dbReference type="EMBL" id="OYX03599.1"/>
    </source>
</evidence>
<evidence type="ECO:0000313" key="9">
    <source>
        <dbReference type="Proteomes" id="UP000215616"/>
    </source>
</evidence>
<feature type="transmembrane region" description="Helical" evidence="6">
    <location>
        <begin position="36"/>
        <end position="60"/>
    </location>
</feature>
<feature type="transmembrane region" description="Helical" evidence="6">
    <location>
        <begin position="289"/>
        <end position="306"/>
    </location>
</feature>
<dbReference type="EMBL" id="NCDQ01000135">
    <property type="protein sequence ID" value="OYX03599.1"/>
    <property type="molecule type" value="Genomic_DNA"/>
</dbReference>
<dbReference type="Gene3D" id="3.90.550.10">
    <property type="entry name" value="Spore Coat Polysaccharide Biosynthesis Protein SpsA, Chain A"/>
    <property type="match status" value="1"/>
</dbReference>
<evidence type="ECO:0000256" key="1">
    <source>
        <dbReference type="ARBA" id="ARBA00004651"/>
    </source>
</evidence>
<feature type="transmembrane region" description="Helical" evidence="6">
    <location>
        <begin position="206"/>
        <end position="225"/>
    </location>
</feature>
<feature type="transmembrane region" description="Helical" evidence="6">
    <location>
        <begin position="109"/>
        <end position="129"/>
    </location>
</feature>
<dbReference type="PANTHER" id="PTHR30250">
    <property type="entry name" value="PST FAMILY PREDICTED COLANIC ACID TRANSPORTER"/>
    <property type="match status" value="1"/>
</dbReference>
<evidence type="ECO:0000256" key="4">
    <source>
        <dbReference type="ARBA" id="ARBA00022989"/>
    </source>
</evidence>
<dbReference type="Pfam" id="PF13440">
    <property type="entry name" value="Polysacc_synt_3"/>
    <property type="match status" value="1"/>
</dbReference>
<keyword evidence="3 6" id="KW-0812">Transmembrane</keyword>
<dbReference type="Pfam" id="PF00535">
    <property type="entry name" value="Glycos_transf_2"/>
    <property type="match status" value="1"/>
</dbReference>
<feature type="transmembrane region" description="Helical" evidence="6">
    <location>
        <begin position="383"/>
        <end position="403"/>
    </location>
</feature>
<evidence type="ECO:0000256" key="3">
    <source>
        <dbReference type="ARBA" id="ARBA00022692"/>
    </source>
</evidence>
<feature type="domain" description="Glycosyltransferase 2-like" evidence="7">
    <location>
        <begin position="470"/>
        <end position="635"/>
    </location>
</feature>
<reference evidence="8 9" key="1">
    <citation type="submission" date="2017-03" db="EMBL/GenBank/DDBJ databases">
        <title>Lifting the veil on microbial sulfur biogeochemistry in mining wastewaters.</title>
        <authorList>
            <person name="Kantor R.S."/>
            <person name="Colenbrander Nelson T."/>
            <person name="Marshall S."/>
            <person name="Bennett D."/>
            <person name="Apte S."/>
            <person name="Camacho D."/>
            <person name="Thomas B.C."/>
            <person name="Warren L.A."/>
            <person name="Banfield J.F."/>
        </authorList>
    </citation>
    <scope>NUCLEOTIDE SEQUENCE [LARGE SCALE GENOMIC DNA]</scope>
    <source>
        <strain evidence="8">32-67-7</strain>
    </source>
</reference>
<feature type="transmembrane region" description="Helical" evidence="6">
    <location>
        <begin position="415"/>
        <end position="436"/>
    </location>
</feature>
<name>A0A258D772_CAUVI</name>
<dbReference type="AlphaFoldDB" id="A0A258D772"/>
<keyword evidence="2" id="KW-1003">Cell membrane</keyword>
<dbReference type="InterPro" id="IPR029044">
    <property type="entry name" value="Nucleotide-diphossugar_trans"/>
</dbReference>
<protein>
    <recommendedName>
        <fullName evidence="7">Glycosyltransferase 2-like domain-containing protein</fullName>
    </recommendedName>
</protein>
<proteinExistence type="predicted"/>
<gene>
    <name evidence="8" type="ORF">B7Z12_09810</name>
</gene>
<dbReference type="InterPro" id="IPR001173">
    <property type="entry name" value="Glyco_trans_2-like"/>
</dbReference>
<feature type="transmembrane region" description="Helical" evidence="6">
    <location>
        <begin position="168"/>
        <end position="186"/>
    </location>
</feature>
<dbReference type="GO" id="GO:0005886">
    <property type="term" value="C:plasma membrane"/>
    <property type="evidence" value="ECO:0007669"/>
    <property type="project" value="UniProtKB-SubCell"/>
</dbReference>
<comment type="subcellular location">
    <subcellularLocation>
        <location evidence="1">Cell membrane</location>
        <topology evidence="1">Multi-pass membrane protein</topology>
    </subcellularLocation>
</comment>
<keyword evidence="4 6" id="KW-1133">Transmembrane helix</keyword>
<organism evidence="8 9">
    <name type="scientific">Caulobacter vibrioides</name>
    <name type="common">Caulobacter crescentus</name>
    <dbReference type="NCBI Taxonomy" id="155892"/>
    <lineage>
        <taxon>Bacteria</taxon>
        <taxon>Pseudomonadati</taxon>
        <taxon>Pseudomonadota</taxon>
        <taxon>Alphaproteobacteria</taxon>
        <taxon>Caulobacterales</taxon>
        <taxon>Caulobacteraceae</taxon>
        <taxon>Caulobacter</taxon>
    </lineage>
</organism>
<dbReference type="CDD" id="cd00761">
    <property type="entry name" value="Glyco_tranf_GTA_type"/>
    <property type="match status" value="1"/>
</dbReference>
<sequence length="756" mass="79804">MFWRGVLGYLPVNIVQGVVGLLTIVLFTRLLDPAQYGVYALAFSVFSLVQTSLLTWTEAAMARFLATRAEDGRIADHFATLYRLWLGAALVVPVVGGAVLTFAPLNAPLRIALAAGFAAVLVNSLVKLAQERRRAAGEVSSAALLSMVQTAGGFALGLGFALGGLGGAAPLLGIGIVSVACVAAVLPRELKFMTGGRFDRAMAHAYFSYGTPVALSLILALVLASTDRLLLATFLDEATVGVYHAGYSLGSRTLDVVFIWLGMAGGPALIQALERGGQPVLEDAAREQAGVIVLLTLPAAVGLALVARPLADLMVGEAMRAQASHVTPWIAASGWLSGVTTYYLLQAFTLARRTSLLIVSMSAPALANLALNLVLIPRLGLDGALIATTVSYGLGAVAAWALGRRACPLPIPWAVLAKAAGASLAMAACVAMLPAPGGLLELVLKAGVGAAVYGALVLGTAWAAAQPRLSVLIPTFRDDPSALLKALDQTTAAVEVVVLDDGGGDDALAERISRCIEKMRTPARFVRLSRNEGRAKGRNRLASHARGGHFLFLDSDMLPDTADFLDRWSAVADTGAAVAFGGFTLDQTPLRPEHALHRAMALKSDCTPAPERAKAPEKHVFTSNLLVRRDVFETVGFDEGFSGWGWEDVEWAMRVARQHPILHIDNTATHLGLDPAPVMAAKYEQSAANFARVVASHREVVSAYPSYKVAKLLKAVPLSSVWRPLLKQVALAEAAPVSLRALAMRLYRAALYSEAV</sequence>
<feature type="transmembrane region" description="Helical" evidence="6">
    <location>
        <begin position="257"/>
        <end position="277"/>
    </location>
</feature>
<dbReference type="PANTHER" id="PTHR30250:SF31">
    <property type="entry name" value="INNER MEMBRANE PROTEIN YGHQ"/>
    <property type="match status" value="1"/>
</dbReference>
<evidence type="ECO:0000256" key="5">
    <source>
        <dbReference type="ARBA" id="ARBA00023136"/>
    </source>
</evidence>
<feature type="transmembrane region" description="Helical" evidence="6">
    <location>
        <begin position="7"/>
        <end position="30"/>
    </location>
</feature>
<comment type="caution">
    <text evidence="8">The sequence shown here is derived from an EMBL/GenBank/DDBJ whole genome shotgun (WGS) entry which is preliminary data.</text>
</comment>
<feature type="transmembrane region" description="Helical" evidence="6">
    <location>
        <begin position="81"/>
        <end position="103"/>
    </location>
</feature>
<accession>A0A258D772</accession>
<dbReference type="InterPro" id="IPR050833">
    <property type="entry name" value="Poly_Biosynth_Transport"/>
</dbReference>
<feature type="transmembrane region" description="Helical" evidence="6">
    <location>
        <begin position="357"/>
        <end position="377"/>
    </location>
</feature>
<feature type="transmembrane region" description="Helical" evidence="6">
    <location>
        <begin position="141"/>
        <end position="162"/>
    </location>
</feature>
<feature type="transmembrane region" description="Helical" evidence="6">
    <location>
        <begin position="326"/>
        <end position="345"/>
    </location>
</feature>
<dbReference type="SUPFAM" id="SSF53448">
    <property type="entry name" value="Nucleotide-diphospho-sugar transferases"/>
    <property type="match status" value="1"/>
</dbReference>
<dbReference type="Proteomes" id="UP000215616">
    <property type="component" value="Unassembled WGS sequence"/>
</dbReference>
<evidence type="ECO:0000256" key="6">
    <source>
        <dbReference type="SAM" id="Phobius"/>
    </source>
</evidence>
<evidence type="ECO:0000256" key="2">
    <source>
        <dbReference type="ARBA" id="ARBA00022475"/>
    </source>
</evidence>
<keyword evidence="5 6" id="KW-0472">Membrane</keyword>